<evidence type="ECO:0000313" key="1">
    <source>
        <dbReference type="EMBL" id="VDM64791.1"/>
    </source>
</evidence>
<keyword evidence="2" id="KW-1185">Reference proteome</keyword>
<protein>
    <submittedName>
        <fullName evidence="3">BTB/POZ domain-containing protein</fullName>
    </submittedName>
</protein>
<gene>
    <name evidence="1" type="ORF">ACOC_LOCUS13206</name>
</gene>
<dbReference type="EMBL" id="UYYA01005616">
    <property type="protein sequence ID" value="VDM64791.1"/>
    <property type="molecule type" value="Genomic_DNA"/>
</dbReference>
<dbReference type="Proteomes" id="UP000267027">
    <property type="component" value="Unassembled WGS sequence"/>
</dbReference>
<reference evidence="3" key="1">
    <citation type="submission" date="2017-02" db="UniProtKB">
        <authorList>
            <consortium name="WormBaseParasite"/>
        </authorList>
    </citation>
    <scope>IDENTIFICATION</scope>
</reference>
<proteinExistence type="predicted"/>
<accession>A0A0R3Q2A7</accession>
<dbReference type="WBParaSite" id="ACOC_0001320501-mRNA-1">
    <property type="protein sequence ID" value="ACOC_0001320501-mRNA-1"/>
    <property type="gene ID" value="ACOC_0001320501"/>
</dbReference>
<reference evidence="1 2" key="2">
    <citation type="submission" date="2018-11" db="EMBL/GenBank/DDBJ databases">
        <authorList>
            <consortium name="Pathogen Informatics"/>
        </authorList>
    </citation>
    <scope>NUCLEOTIDE SEQUENCE [LARGE SCALE GENOMIC DNA]</scope>
    <source>
        <strain evidence="1 2">Costa Rica</strain>
    </source>
</reference>
<sequence>MAAEAAISALKDPCVDWDVLAEDEVSMITRRCEELLKCLASPISLHNHSKELFAVESACFSWFTFVDAKNLTNLDLFIDKDYLQKVQTARCFDHRVMKDIADRFDEEGNVNFGSEFNMTEEQLVLTILCGIIEKRNRRNCKFEVLCEALQLEKSSYYSVKAFLNSGRDEERMPRHLVVVSCWPFSCDWSAIHYASLVWVDKAMLDFDILAHEEALRRRRSTETFPMNPACSGNRPFEAMGCLLFKKQFVYHGLSAAARKVYSKCWYCKSEDREKHSPPRGYEYEVVLVGHISDRTRSFMIRARQRQYGERSDPSEALKRSSWKELRSGHSASEVPPSSVGNFNSNRCTYCSFVFSGEVWKLPVYFLYKKTEEL</sequence>
<evidence type="ECO:0000313" key="2">
    <source>
        <dbReference type="Proteomes" id="UP000267027"/>
    </source>
</evidence>
<evidence type="ECO:0000313" key="3">
    <source>
        <dbReference type="WBParaSite" id="ACOC_0001320501-mRNA-1"/>
    </source>
</evidence>
<organism evidence="3">
    <name type="scientific">Angiostrongylus costaricensis</name>
    <name type="common">Nematode worm</name>
    <dbReference type="NCBI Taxonomy" id="334426"/>
    <lineage>
        <taxon>Eukaryota</taxon>
        <taxon>Metazoa</taxon>
        <taxon>Ecdysozoa</taxon>
        <taxon>Nematoda</taxon>
        <taxon>Chromadorea</taxon>
        <taxon>Rhabditida</taxon>
        <taxon>Rhabditina</taxon>
        <taxon>Rhabditomorpha</taxon>
        <taxon>Strongyloidea</taxon>
        <taxon>Metastrongylidae</taxon>
        <taxon>Angiostrongylus</taxon>
    </lineage>
</organism>
<dbReference type="AlphaFoldDB" id="A0A0R3Q2A7"/>
<name>A0A0R3Q2A7_ANGCS</name>